<dbReference type="Gene3D" id="1.25.40.10">
    <property type="entry name" value="Tetratricopeptide repeat domain"/>
    <property type="match status" value="1"/>
</dbReference>
<dbReference type="Pfam" id="PF08238">
    <property type="entry name" value="Sel1"/>
    <property type="match status" value="3"/>
</dbReference>
<accession>A0A1H9QT14</accession>
<dbReference type="InterPro" id="IPR011990">
    <property type="entry name" value="TPR-like_helical_dom_sf"/>
</dbReference>
<dbReference type="PANTHER" id="PTHR11102">
    <property type="entry name" value="SEL-1-LIKE PROTEIN"/>
    <property type="match status" value="1"/>
</dbReference>
<dbReference type="SMART" id="SM00671">
    <property type="entry name" value="SEL1"/>
    <property type="match status" value="3"/>
</dbReference>
<evidence type="ECO:0000313" key="2">
    <source>
        <dbReference type="EMBL" id="SER63580.1"/>
    </source>
</evidence>
<dbReference type="PANTHER" id="PTHR11102:SF160">
    <property type="entry name" value="ERAD-ASSOCIATED E3 UBIQUITIN-PROTEIN LIGASE COMPONENT HRD3"/>
    <property type="match status" value="1"/>
</dbReference>
<dbReference type="OrthoDB" id="5365194at2"/>
<dbReference type="SUPFAM" id="SSF81901">
    <property type="entry name" value="HCP-like"/>
    <property type="match status" value="1"/>
</dbReference>
<name>A0A1H9QT14_9BURK</name>
<reference evidence="2 3" key="1">
    <citation type="submission" date="2016-10" db="EMBL/GenBank/DDBJ databases">
        <authorList>
            <person name="de Groot N.N."/>
        </authorList>
    </citation>
    <scope>NUCLEOTIDE SEQUENCE [LARGE SCALE GENOMIC DNA]</scope>
    <source>
        <strain evidence="2 3">ATCC 35958</strain>
    </source>
</reference>
<feature type="chain" id="PRO_5011457829" evidence="1">
    <location>
        <begin position="23"/>
        <end position="208"/>
    </location>
</feature>
<dbReference type="RefSeq" id="WP_091458578.1">
    <property type="nucleotide sequence ID" value="NZ_FOGD01000011.1"/>
</dbReference>
<evidence type="ECO:0000256" key="1">
    <source>
        <dbReference type="SAM" id="SignalP"/>
    </source>
</evidence>
<dbReference type="PROSITE" id="PS51257">
    <property type="entry name" value="PROKAR_LIPOPROTEIN"/>
    <property type="match status" value="1"/>
</dbReference>
<sequence length="208" mass="23146">MLKKFHACWLLLALTAGGIACAQPLVPLSEFTATDTVATPASAQEPSALSTLHAYAEMGHLLAQYQLAQRYYNGDGVARDLPQAAMWFQRAADSGEPRSQLALAQLHAKGEGVARSERWAAYWTRQAAESGFREAQLQLGRLYERGQGVNKDESEAYFWYYLASDGGWSGDEALRERERLGPQLTHVQRTSARYAAFHWRPRQGMVAP</sequence>
<keyword evidence="3" id="KW-1185">Reference proteome</keyword>
<dbReference type="STRING" id="180197.SAMN02982919_02740"/>
<dbReference type="InterPro" id="IPR006597">
    <property type="entry name" value="Sel1-like"/>
</dbReference>
<organism evidence="2 3">
    <name type="scientific">Giesbergeria anulus</name>
    <dbReference type="NCBI Taxonomy" id="180197"/>
    <lineage>
        <taxon>Bacteria</taxon>
        <taxon>Pseudomonadati</taxon>
        <taxon>Pseudomonadota</taxon>
        <taxon>Betaproteobacteria</taxon>
        <taxon>Burkholderiales</taxon>
        <taxon>Comamonadaceae</taxon>
        <taxon>Giesbergeria</taxon>
    </lineage>
</organism>
<dbReference type="EMBL" id="FOGD01000011">
    <property type="protein sequence ID" value="SER63580.1"/>
    <property type="molecule type" value="Genomic_DNA"/>
</dbReference>
<protein>
    <submittedName>
        <fullName evidence="2">Sel1 repeat-containing protein</fullName>
    </submittedName>
</protein>
<gene>
    <name evidence="2" type="ORF">SAMN02982919_02740</name>
</gene>
<evidence type="ECO:0000313" key="3">
    <source>
        <dbReference type="Proteomes" id="UP000199766"/>
    </source>
</evidence>
<dbReference type="AlphaFoldDB" id="A0A1H9QT14"/>
<dbReference type="InterPro" id="IPR050767">
    <property type="entry name" value="Sel1_AlgK"/>
</dbReference>
<feature type="signal peptide" evidence="1">
    <location>
        <begin position="1"/>
        <end position="22"/>
    </location>
</feature>
<proteinExistence type="predicted"/>
<dbReference type="Proteomes" id="UP000199766">
    <property type="component" value="Unassembled WGS sequence"/>
</dbReference>
<keyword evidence="1" id="KW-0732">Signal</keyword>